<protein>
    <submittedName>
        <fullName evidence="1">Uncharacterized protein</fullName>
    </submittedName>
</protein>
<sequence>MSTVPSGKAAKAALVGAKTVKGPSPLKVSNRPAAETAATKVVWSGEPSAMSTTVFGASSTTTSSTTSVVSSVSVDLLSQPTVNTAALQATARVKIYKIFILFLFCCL</sequence>
<keyword evidence="2" id="KW-1185">Reference proteome</keyword>
<dbReference type="EMBL" id="CP003281">
    <property type="protein sequence ID" value="AFL86077.1"/>
    <property type="molecule type" value="Genomic_DNA"/>
</dbReference>
<proteinExistence type="predicted"/>
<gene>
    <name evidence="1" type="ordered locus">Belba_3580</name>
</gene>
<dbReference type="KEGG" id="bbd:Belba_3580"/>
<dbReference type="AlphaFoldDB" id="I3ZA09"/>
<accession>I3ZA09</accession>
<evidence type="ECO:0000313" key="1">
    <source>
        <dbReference type="EMBL" id="AFL86077.1"/>
    </source>
</evidence>
<reference evidence="2" key="1">
    <citation type="submission" date="2012-06" db="EMBL/GenBank/DDBJ databases">
        <title>The complete genome of Belliella baltica DSM 15883.</title>
        <authorList>
            <person name="Lucas S."/>
            <person name="Copeland A."/>
            <person name="Lapidus A."/>
            <person name="Goodwin L."/>
            <person name="Pitluck S."/>
            <person name="Peters L."/>
            <person name="Mikhailova N."/>
            <person name="Davenport K."/>
            <person name="Kyrpides N."/>
            <person name="Mavromatis K."/>
            <person name="Pagani I."/>
            <person name="Ivanova N."/>
            <person name="Ovchinnikova G."/>
            <person name="Zeytun A."/>
            <person name="Detter J.C."/>
            <person name="Han C."/>
            <person name="Land M."/>
            <person name="Hauser L."/>
            <person name="Markowitz V."/>
            <person name="Cheng J.-F."/>
            <person name="Hugenholtz P."/>
            <person name="Woyke T."/>
            <person name="Wu D."/>
            <person name="Tindall B."/>
            <person name="Pomrenke H."/>
            <person name="Brambilla E."/>
            <person name="Klenk H.-P."/>
            <person name="Eisen J.A."/>
        </authorList>
    </citation>
    <scope>NUCLEOTIDE SEQUENCE [LARGE SCALE GENOMIC DNA]</scope>
    <source>
        <strain evidence="2">DSM 15883 / CIP 108006 / LMG 21964 / BA134</strain>
    </source>
</reference>
<name>I3ZA09_BELBD</name>
<organism evidence="1 2">
    <name type="scientific">Belliella baltica (strain DSM 15883 / CIP 108006 / LMG 21964 / BA134)</name>
    <dbReference type="NCBI Taxonomy" id="866536"/>
    <lineage>
        <taxon>Bacteria</taxon>
        <taxon>Pseudomonadati</taxon>
        <taxon>Bacteroidota</taxon>
        <taxon>Cytophagia</taxon>
        <taxon>Cytophagales</taxon>
        <taxon>Cyclobacteriaceae</taxon>
        <taxon>Belliella</taxon>
    </lineage>
</organism>
<dbReference type="HOGENOM" id="CLU_2204873_0_0_10"/>
<evidence type="ECO:0000313" key="2">
    <source>
        <dbReference type="Proteomes" id="UP000006050"/>
    </source>
</evidence>
<dbReference type="Proteomes" id="UP000006050">
    <property type="component" value="Chromosome"/>
</dbReference>